<dbReference type="AlphaFoldDB" id="A0A7G8Q4Q2"/>
<name>A0A7G8Q4Q2_9GAMM</name>
<accession>A0A7G8Q4Q2</accession>
<protein>
    <submittedName>
        <fullName evidence="1">Uncharacterized protein</fullName>
    </submittedName>
</protein>
<evidence type="ECO:0000313" key="1">
    <source>
        <dbReference type="EMBL" id="QNK01760.1"/>
    </source>
</evidence>
<organism evidence="1 2">
    <name type="scientific">Dyella telluris</name>
    <dbReference type="NCBI Taxonomy" id="2763498"/>
    <lineage>
        <taxon>Bacteria</taxon>
        <taxon>Pseudomonadati</taxon>
        <taxon>Pseudomonadota</taxon>
        <taxon>Gammaproteobacteria</taxon>
        <taxon>Lysobacterales</taxon>
        <taxon>Rhodanobacteraceae</taxon>
        <taxon>Dyella</taxon>
    </lineage>
</organism>
<dbReference type="EMBL" id="CP060412">
    <property type="protein sequence ID" value="QNK01760.1"/>
    <property type="molecule type" value="Genomic_DNA"/>
</dbReference>
<dbReference type="RefSeq" id="WP_187057219.1">
    <property type="nucleotide sequence ID" value="NZ_CP060412.1"/>
</dbReference>
<dbReference type="Proteomes" id="UP000515873">
    <property type="component" value="Chromosome"/>
</dbReference>
<proteinExistence type="predicted"/>
<sequence>MSFKEYKAVKRFYGKKVAERSGVPLINHIDEGLIILEALKASAITQRAWCLHPMLQSDAALKGNLRELTTMTDSLRVVAVAMEYRNKANAWLSDKVFSSPLGIMFNGAPDPGPLLHVKKMLIADKVQNYKDFLTYHDGKHERSAELNAYFERWLTVLGLSGGKKGVQFRGHAHLIDQVKELKQ</sequence>
<reference evidence="1 2" key="1">
    <citation type="submission" date="2020-08" db="EMBL/GenBank/DDBJ databases">
        <title>Dyella sp. G9 isolated from forest soil.</title>
        <authorList>
            <person name="Fu J."/>
            <person name="Qiu L."/>
        </authorList>
    </citation>
    <scope>NUCLEOTIDE SEQUENCE [LARGE SCALE GENOMIC DNA]</scope>
    <source>
        <strain evidence="1 2">G9</strain>
    </source>
</reference>
<gene>
    <name evidence="1" type="ORF">H8F01_00840</name>
</gene>
<dbReference type="KEGG" id="dtl:H8F01_00840"/>
<evidence type="ECO:0000313" key="2">
    <source>
        <dbReference type="Proteomes" id="UP000515873"/>
    </source>
</evidence>
<keyword evidence="2" id="KW-1185">Reference proteome</keyword>